<dbReference type="InterPro" id="IPR013099">
    <property type="entry name" value="K_chnl_dom"/>
</dbReference>
<evidence type="ECO:0000256" key="1">
    <source>
        <dbReference type="ARBA" id="ARBA00023303"/>
    </source>
</evidence>
<keyword evidence="1" id="KW-0407">Ion channel</keyword>
<dbReference type="SUPFAM" id="SSF81324">
    <property type="entry name" value="Voltage-gated potassium channels"/>
    <property type="match status" value="1"/>
</dbReference>
<keyword evidence="3" id="KW-0472">Membrane</keyword>
<name>A0AAU9J7Q3_9CILI</name>
<feature type="transmembrane region" description="Helical" evidence="3">
    <location>
        <begin position="137"/>
        <end position="156"/>
    </location>
</feature>
<dbReference type="InterPro" id="IPR018490">
    <property type="entry name" value="cNMP-bd_dom_sf"/>
</dbReference>
<feature type="transmembrane region" description="Helical" evidence="3">
    <location>
        <begin position="177"/>
        <end position="195"/>
    </location>
</feature>
<dbReference type="SUPFAM" id="SSF51206">
    <property type="entry name" value="cAMP-binding domain-like"/>
    <property type="match status" value="1"/>
</dbReference>
<keyword evidence="1" id="KW-0813">Transport</keyword>
<dbReference type="InterPro" id="IPR000595">
    <property type="entry name" value="cNMP-bd_dom"/>
</dbReference>
<sequence length="798" mass="92469">MEDNNIQKENDLSMTSLYMNVGTTEGYYGSTVGSPIKLDKHHLNRTSQLWSRLRAIVKTASHLHGLSKDIHLYGTQPTYCTMVQETLHKPSSGYLFQPDSIFCKIWAYILWPFLIWTAVGLPFTVSFQRNDPWELEIFIDFLVFLNMLIMINSVHVNSSYKMITNRKDIVIMYIKGWFIFDIIAVTPVELWAWVVNDKDDSWYDLLKYLKLFRLFLLYRYSVTYQSANFFSRWLKETKASKKKSWMEILSSFFSIFKVLATYFIVVHTIGCFWFLLGRLQYLDYDSWINRYSMQSQSVLSKYIASIYFVFATLTTIGYGDIVALTKIEKIFAIFLMAFGGSFYSYTISNWMSKFASIDKRRALIDSRLNSLKDLATDINLPDETKKKIKRTILENFKENLSGDMNEKTMLHELPSSLKAEVTLYLYRRVISKIYFFKLRDPLFLSTIVPRLKSMTCDKSEFLYREGEIADEMYFLKKGRVLFRASNGVAFRTMVDGSYFGEHELITNSLRLFSIEVSMRSSFLVLSKKDFSSIMSEFPDIYEEVREIDKIRSAKFSESIAHSLNLIPNTKTPDSEASASESISDSSSSSSSEEEAKNHHYLRADTGIMVSSLQFSADKFKNLSLWSHVLSSNHNKGPRRSTTVFAGDDDGVKMMKRRKRSILSSAPPVNIVERQPLRHRSATIDWRALSNTDFPEIRPFEYTSQRTKIPITYRTQTTKISSSDKWIYDEDTLTDLLGGEDSLVEENDGRDSNILVKISNSEKKINQDHKIISDSIVGFGNQQENTLRSLYYIEELIKQ</sequence>
<dbReference type="Pfam" id="PF00027">
    <property type="entry name" value="cNMP_binding"/>
    <property type="match status" value="1"/>
</dbReference>
<evidence type="ECO:0000313" key="5">
    <source>
        <dbReference type="EMBL" id="CAG9322987.1"/>
    </source>
</evidence>
<dbReference type="PANTHER" id="PTHR47823">
    <property type="entry name" value="ION_TRANS DOMAIN-CONTAINING PROTEIN"/>
    <property type="match status" value="1"/>
</dbReference>
<dbReference type="SMART" id="SM00100">
    <property type="entry name" value="cNMP"/>
    <property type="match status" value="1"/>
</dbReference>
<gene>
    <name evidence="5" type="ORF">BSTOLATCC_MIC32892</name>
</gene>
<feature type="region of interest" description="Disordered" evidence="2">
    <location>
        <begin position="566"/>
        <end position="597"/>
    </location>
</feature>
<keyword evidence="6" id="KW-1185">Reference proteome</keyword>
<dbReference type="GO" id="GO:0016020">
    <property type="term" value="C:membrane"/>
    <property type="evidence" value="ECO:0007669"/>
    <property type="project" value="InterPro"/>
</dbReference>
<keyword evidence="3" id="KW-1133">Transmembrane helix</keyword>
<keyword evidence="1" id="KW-0406">Ion transport</keyword>
<comment type="caution">
    <text evidence="5">The sequence shown here is derived from an EMBL/GenBank/DDBJ whole genome shotgun (WGS) entry which is preliminary data.</text>
</comment>
<dbReference type="PANTHER" id="PTHR47823:SF9">
    <property type="entry name" value="CHROMOSOME UNDETERMINED SCAFFOLD_10, WHOLE GENOME SHOTGUN SEQUENCE"/>
    <property type="match status" value="1"/>
</dbReference>
<dbReference type="Gene3D" id="1.10.287.70">
    <property type="match status" value="1"/>
</dbReference>
<evidence type="ECO:0000256" key="2">
    <source>
        <dbReference type="SAM" id="MobiDB-lite"/>
    </source>
</evidence>
<evidence type="ECO:0000256" key="3">
    <source>
        <dbReference type="SAM" id="Phobius"/>
    </source>
</evidence>
<dbReference type="Proteomes" id="UP001162131">
    <property type="component" value="Unassembled WGS sequence"/>
</dbReference>
<feature type="transmembrane region" description="Helical" evidence="3">
    <location>
        <begin position="330"/>
        <end position="351"/>
    </location>
</feature>
<feature type="transmembrane region" description="Helical" evidence="3">
    <location>
        <begin position="302"/>
        <end position="323"/>
    </location>
</feature>
<reference evidence="5" key="1">
    <citation type="submission" date="2021-09" db="EMBL/GenBank/DDBJ databases">
        <authorList>
            <consortium name="AG Swart"/>
            <person name="Singh M."/>
            <person name="Singh A."/>
            <person name="Seah K."/>
            <person name="Emmerich C."/>
        </authorList>
    </citation>
    <scope>NUCLEOTIDE SEQUENCE</scope>
    <source>
        <strain evidence="5">ATCC30299</strain>
    </source>
</reference>
<proteinExistence type="predicted"/>
<keyword evidence="3" id="KW-0812">Transmembrane</keyword>
<dbReference type="GO" id="GO:0005249">
    <property type="term" value="F:voltage-gated potassium channel activity"/>
    <property type="evidence" value="ECO:0007669"/>
    <property type="project" value="InterPro"/>
</dbReference>
<dbReference type="CDD" id="cd00038">
    <property type="entry name" value="CAP_ED"/>
    <property type="match status" value="1"/>
</dbReference>
<organism evidence="5 6">
    <name type="scientific">Blepharisma stoltei</name>
    <dbReference type="NCBI Taxonomy" id="1481888"/>
    <lineage>
        <taxon>Eukaryota</taxon>
        <taxon>Sar</taxon>
        <taxon>Alveolata</taxon>
        <taxon>Ciliophora</taxon>
        <taxon>Postciliodesmatophora</taxon>
        <taxon>Heterotrichea</taxon>
        <taxon>Heterotrichida</taxon>
        <taxon>Blepharismidae</taxon>
        <taxon>Blepharisma</taxon>
    </lineage>
</organism>
<dbReference type="InterPro" id="IPR003938">
    <property type="entry name" value="K_chnl_volt-dep_EAG/ELK/ERG"/>
</dbReference>
<feature type="transmembrane region" description="Helical" evidence="3">
    <location>
        <begin position="255"/>
        <end position="276"/>
    </location>
</feature>
<dbReference type="EMBL" id="CAJZBQ010000033">
    <property type="protein sequence ID" value="CAG9322987.1"/>
    <property type="molecule type" value="Genomic_DNA"/>
</dbReference>
<dbReference type="InterPro" id="IPR014710">
    <property type="entry name" value="RmlC-like_jellyroll"/>
</dbReference>
<dbReference type="Pfam" id="PF07885">
    <property type="entry name" value="Ion_trans_2"/>
    <property type="match status" value="1"/>
</dbReference>
<dbReference type="PROSITE" id="PS50042">
    <property type="entry name" value="CNMP_BINDING_3"/>
    <property type="match status" value="1"/>
</dbReference>
<dbReference type="PRINTS" id="PR01463">
    <property type="entry name" value="EAGCHANLFMLY"/>
</dbReference>
<evidence type="ECO:0000259" key="4">
    <source>
        <dbReference type="PROSITE" id="PS50042"/>
    </source>
</evidence>
<accession>A0AAU9J7Q3</accession>
<feature type="transmembrane region" description="Helical" evidence="3">
    <location>
        <begin position="105"/>
        <end position="125"/>
    </location>
</feature>
<feature type="compositionally biased region" description="Low complexity" evidence="2">
    <location>
        <begin position="574"/>
        <end position="590"/>
    </location>
</feature>
<protein>
    <recommendedName>
        <fullName evidence="4">Cyclic nucleotide-binding domain-containing protein</fullName>
    </recommendedName>
</protein>
<evidence type="ECO:0000313" key="6">
    <source>
        <dbReference type="Proteomes" id="UP001162131"/>
    </source>
</evidence>
<feature type="domain" description="Cyclic nucleotide-binding" evidence="4">
    <location>
        <begin position="435"/>
        <end position="540"/>
    </location>
</feature>
<feature type="transmembrane region" description="Helical" evidence="3">
    <location>
        <begin position="215"/>
        <end position="234"/>
    </location>
</feature>
<dbReference type="Gene3D" id="2.60.120.10">
    <property type="entry name" value="Jelly Rolls"/>
    <property type="match status" value="1"/>
</dbReference>
<dbReference type="AlphaFoldDB" id="A0AAU9J7Q3"/>